<proteinExistence type="predicted"/>
<organism evidence="1 2">
    <name type="scientific">Desulfonispora thiosulfatigenes DSM 11270</name>
    <dbReference type="NCBI Taxonomy" id="656914"/>
    <lineage>
        <taxon>Bacteria</taxon>
        <taxon>Bacillati</taxon>
        <taxon>Bacillota</taxon>
        <taxon>Clostridia</taxon>
        <taxon>Eubacteriales</taxon>
        <taxon>Peptococcaceae</taxon>
        <taxon>Desulfonispora</taxon>
    </lineage>
</organism>
<dbReference type="AlphaFoldDB" id="A0A1W1V1K6"/>
<name>A0A1W1V1K6_DESTI</name>
<evidence type="ECO:0000313" key="2">
    <source>
        <dbReference type="Proteomes" id="UP000192731"/>
    </source>
</evidence>
<reference evidence="1 2" key="1">
    <citation type="submission" date="2017-04" db="EMBL/GenBank/DDBJ databases">
        <authorList>
            <person name="Afonso C.L."/>
            <person name="Miller P.J."/>
            <person name="Scott M.A."/>
            <person name="Spackman E."/>
            <person name="Goraichik I."/>
            <person name="Dimitrov K.M."/>
            <person name="Suarez D.L."/>
            <person name="Swayne D.E."/>
        </authorList>
    </citation>
    <scope>NUCLEOTIDE SEQUENCE [LARGE SCALE GENOMIC DNA]</scope>
    <source>
        <strain evidence="1 2">DSM 11270</strain>
    </source>
</reference>
<gene>
    <name evidence="1" type="ORF">SAMN00017405_1252</name>
</gene>
<dbReference type="OrthoDB" id="9867154at2"/>
<sequence length="113" mass="12845">MAKKSCSACKNSARVTGNSFIYLQNRLQEHHECMLNKELDKIGKDHGWDNLKMPEVCGKYDPKMVARCSYCGKDINKPEHEWDLFAGPEISPVCCVDCQTKKEAADIANWFSD</sequence>
<keyword evidence="2" id="KW-1185">Reference proteome</keyword>
<evidence type="ECO:0000313" key="1">
    <source>
        <dbReference type="EMBL" id="SMB87202.1"/>
    </source>
</evidence>
<protein>
    <submittedName>
        <fullName evidence="1">Uncharacterized protein</fullName>
    </submittedName>
</protein>
<dbReference type="RefSeq" id="WP_084052642.1">
    <property type="nucleotide sequence ID" value="NZ_FWWT01000013.1"/>
</dbReference>
<dbReference type="EMBL" id="FWWT01000013">
    <property type="protein sequence ID" value="SMB87202.1"/>
    <property type="molecule type" value="Genomic_DNA"/>
</dbReference>
<dbReference type="Proteomes" id="UP000192731">
    <property type="component" value="Unassembled WGS sequence"/>
</dbReference>
<accession>A0A1W1V1K6</accession>